<name>A0AAC9LCC0_9PSEU</name>
<keyword evidence="2" id="KW-1185">Reference proteome</keyword>
<evidence type="ECO:0000313" key="2">
    <source>
        <dbReference type="Proteomes" id="UP000185511"/>
    </source>
</evidence>
<sequence length="169" mass="17651">MTGTTGPGFFVVGVPLAAGLVVEHHRVAGERTEPTSAVVALCGLSMPAAMPTAQVSEERPVLLDRDCWTCVAVSEGRTLPPPRQLEVEAVWLVQLRADRAPVSRRVVHVCPIPAATSPLLRARCGTPIPVSDIDIVGVGTGMPCGPCLGASLLPRTEHRPPVLSAAPTC</sequence>
<reference evidence="2" key="1">
    <citation type="submission" date="2016-06" db="EMBL/GenBank/DDBJ databases">
        <title>Complete genome sequence of Actinoalloteichus fjordicus DSM 46855 (=ADI127-17), type strain of the new species Actinoalloteichus fjordicus.</title>
        <authorList>
            <person name="Ruckert C."/>
            <person name="Nouioui I."/>
            <person name="Willmese J."/>
            <person name="van Wezel G."/>
            <person name="Klenk H.-P."/>
            <person name="Kalinowski J."/>
            <person name="Zotchev S.B."/>
        </authorList>
    </citation>
    <scope>NUCLEOTIDE SEQUENCE [LARGE SCALE GENOMIC DNA]</scope>
    <source>
        <strain evidence="2">ADI127-7</strain>
    </source>
</reference>
<dbReference type="EMBL" id="CP016076">
    <property type="protein sequence ID" value="APU15193.1"/>
    <property type="molecule type" value="Genomic_DNA"/>
</dbReference>
<gene>
    <name evidence="1" type="ORF">UA74_15705</name>
</gene>
<proteinExistence type="predicted"/>
<evidence type="ECO:0000313" key="1">
    <source>
        <dbReference type="EMBL" id="APU15193.1"/>
    </source>
</evidence>
<dbReference type="RefSeq" id="WP_075764629.1">
    <property type="nucleotide sequence ID" value="NZ_CP016076.1"/>
</dbReference>
<dbReference type="KEGG" id="acad:UA74_15705"/>
<dbReference type="Proteomes" id="UP000185511">
    <property type="component" value="Chromosome"/>
</dbReference>
<organism evidence="1 2">
    <name type="scientific">Actinoalloteichus fjordicus</name>
    <dbReference type="NCBI Taxonomy" id="1612552"/>
    <lineage>
        <taxon>Bacteria</taxon>
        <taxon>Bacillati</taxon>
        <taxon>Actinomycetota</taxon>
        <taxon>Actinomycetes</taxon>
        <taxon>Pseudonocardiales</taxon>
        <taxon>Pseudonocardiaceae</taxon>
        <taxon>Actinoalloteichus</taxon>
    </lineage>
</organism>
<protein>
    <submittedName>
        <fullName evidence="1">Uncharacterized protein</fullName>
    </submittedName>
</protein>
<dbReference type="AlphaFoldDB" id="A0AAC9LCC0"/>
<accession>A0AAC9LCC0</accession>